<dbReference type="RefSeq" id="WP_238751003.1">
    <property type="nucleotide sequence ID" value="NZ_CAKLPZ010000002.1"/>
</dbReference>
<proteinExistence type="predicted"/>
<name>A0ABM9B1Y9_9BACT</name>
<dbReference type="Proteomes" id="UP000837803">
    <property type="component" value="Unassembled WGS sequence"/>
</dbReference>
<accession>A0ABM9B1Y9</accession>
<keyword evidence="2" id="KW-1185">Reference proteome</keyword>
<protein>
    <submittedName>
        <fullName evidence="1">Uncharacterized protein</fullName>
    </submittedName>
</protein>
<dbReference type="EMBL" id="CAKLPZ010000002">
    <property type="protein sequence ID" value="CAH1001114.1"/>
    <property type="molecule type" value="Genomic_DNA"/>
</dbReference>
<organism evidence="1 2">
    <name type="scientific">Neolewinella maritima</name>
    <dbReference type="NCBI Taxonomy" id="1383882"/>
    <lineage>
        <taxon>Bacteria</taxon>
        <taxon>Pseudomonadati</taxon>
        <taxon>Bacteroidota</taxon>
        <taxon>Saprospiria</taxon>
        <taxon>Saprospirales</taxon>
        <taxon>Lewinellaceae</taxon>
        <taxon>Neolewinella</taxon>
    </lineage>
</organism>
<evidence type="ECO:0000313" key="2">
    <source>
        <dbReference type="Proteomes" id="UP000837803"/>
    </source>
</evidence>
<reference evidence="1" key="1">
    <citation type="submission" date="2021-12" db="EMBL/GenBank/DDBJ databases">
        <authorList>
            <person name="Rodrigo-Torres L."/>
            <person name="Arahal R. D."/>
            <person name="Lucena T."/>
        </authorList>
    </citation>
    <scope>NUCLEOTIDE SEQUENCE</scope>
    <source>
        <strain evidence="1">CECT 8419</strain>
    </source>
</reference>
<comment type="caution">
    <text evidence="1">The sequence shown here is derived from an EMBL/GenBank/DDBJ whole genome shotgun (WGS) entry which is preliminary data.</text>
</comment>
<sequence length="74" mass="8294">MSTPTVTRAELKHTIRTLLEREPDTFFSVLREVRDEMHADGTIAASDEPTDGEKLRAEVEADLGILADFFRGFA</sequence>
<gene>
    <name evidence="1" type="ORF">LEM8419_02048</name>
</gene>
<evidence type="ECO:0000313" key="1">
    <source>
        <dbReference type="EMBL" id="CAH1001114.1"/>
    </source>
</evidence>